<dbReference type="InterPro" id="IPR002035">
    <property type="entry name" value="VWF_A"/>
</dbReference>
<evidence type="ECO:0000259" key="2">
    <source>
        <dbReference type="PROSITE" id="PS50234"/>
    </source>
</evidence>
<organism evidence="3 4">
    <name type="scientific">Intrasporangium chromatireducens Q5-1</name>
    <dbReference type="NCBI Taxonomy" id="584657"/>
    <lineage>
        <taxon>Bacteria</taxon>
        <taxon>Bacillati</taxon>
        <taxon>Actinomycetota</taxon>
        <taxon>Actinomycetes</taxon>
        <taxon>Micrococcales</taxon>
        <taxon>Intrasporangiaceae</taxon>
        <taxon>Intrasporangium</taxon>
    </lineage>
</organism>
<dbReference type="InterPro" id="IPR036465">
    <property type="entry name" value="vWFA_dom_sf"/>
</dbReference>
<dbReference type="SUPFAM" id="SSF53850">
    <property type="entry name" value="Periplasmic binding protein-like II"/>
    <property type="match status" value="1"/>
</dbReference>
<proteinExistence type="predicted"/>
<gene>
    <name evidence="3" type="ORF">N864_00945</name>
</gene>
<dbReference type="PROSITE" id="PS50234">
    <property type="entry name" value="VWFA"/>
    <property type="match status" value="1"/>
</dbReference>
<dbReference type="Pfam" id="PF00092">
    <property type="entry name" value="VWA"/>
    <property type="match status" value="1"/>
</dbReference>
<sequence>MSDQPEAPRRKIGPYERSLLESRAAIREAERRAARQRLRRLRAAAALTVVLLVATTVGTVVWWLGRPDAGTPAASPAAQQRCQTSAPVRIWAPPSARPALQAAVKAYGEQSGATCADFTVEAHPSADVAERLSGGEGERPDAWVTDSAVWADKVTSAKKVALEPAQPFATSPLVLAVSRQSASTVPAGTNWKALLASGQPVRLSDPRTTTAGMLALASALPVLGSDARAALPHLAKGVAPSTEDLFATDKGSSTAAIFPAAEVDVIAHNLAATTRPFAAVVPGERTASFEYSLVSVATEPAKVAAIRDLRTFLSSGAAVQALAGSGLRPTVDTRAVPAGPGAVTATFTAAAPTLQAVTTAGNAWQAATLDFRLLAVIDVSGSMKERAGASTRIGITQQAAQLALGSLPRSSELGLWAFSIGIGPAGADYKQLAPIGPLSDEQHLARVSQATASLSRRVGGGTGLYDTIWAAYQEVLDGWKPGQVNAVVILTDGRNDDPCGLSLAQLTARLAKADPKRPVAITTIGIGSDVDAKALTQISTTMHSAYYPAPRPEDMQQVLATALLDHDCTDGVCA</sequence>
<accession>W9GNH7</accession>
<name>W9GNH7_9MICO</name>
<dbReference type="EMBL" id="AWQS01000006">
    <property type="protein sequence ID" value="EWT07665.1"/>
    <property type="molecule type" value="Genomic_DNA"/>
</dbReference>
<keyword evidence="1" id="KW-0812">Transmembrane</keyword>
<dbReference type="SUPFAM" id="SSF53300">
    <property type="entry name" value="vWA-like"/>
    <property type="match status" value="1"/>
</dbReference>
<keyword evidence="1" id="KW-0472">Membrane</keyword>
<dbReference type="SMART" id="SM00327">
    <property type="entry name" value="VWA"/>
    <property type="match status" value="1"/>
</dbReference>
<evidence type="ECO:0000313" key="3">
    <source>
        <dbReference type="EMBL" id="EWT07665.1"/>
    </source>
</evidence>
<dbReference type="Gene3D" id="3.40.50.410">
    <property type="entry name" value="von Willebrand factor, type A domain"/>
    <property type="match status" value="1"/>
</dbReference>
<feature type="domain" description="VWFA" evidence="2">
    <location>
        <begin position="372"/>
        <end position="563"/>
    </location>
</feature>
<dbReference type="Pfam" id="PF13531">
    <property type="entry name" value="SBP_bac_11"/>
    <property type="match status" value="1"/>
</dbReference>
<feature type="transmembrane region" description="Helical" evidence="1">
    <location>
        <begin position="41"/>
        <end position="65"/>
    </location>
</feature>
<dbReference type="OrthoDB" id="5621159at2"/>
<evidence type="ECO:0000313" key="4">
    <source>
        <dbReference type="Proteomes" id="UP000019494"/>
    </source>
</evidence>
<keyword evidence="4" id="KW-1185">Reference proteome</keyword>
<reference evidence="4" key="1">
    <citation type="submission" date="2013-08" db="EMBL/GenBank/DDBJ databases">
        <title>Intrasporangium oryzae NRRL B-24470.</title>
        <authorList>
            <person name="Liu H."/>
            <person name="Wang G."/>
        </authorList>
    </citation>
    <scope>NUCLEOTIDE SEQUENCE [LARGE SCALE GENOMIC DNA]</scope>
    <source>
        <strain evidence="4">Q5-1</strain>
    </source>
</reference>
<dbReference type="Proteomes" id="UP000019494">
    <property type="component" value="Unassembled WGS sequence"/>
</dbReference>
<comment type="caution">
    <text evidence="3">The sequence shown here is derived from an EMBL/GenBank/DDBJ whole genome shotgun (WGS) entry which is preliminary data.</text>
</comment>
<dbReference type="RefSeq" id="WP_034712596.1">
    <property type="nucleotide sequence ID" value="NZ_AWQS01000006.1"/>
</dbReference>
<dbReference type="Gene3D" id="3.40.190.10">
    <property type="entry name" value="Periplasmic binding protein-like II"/>
    <property type="match status" value="2"/>
</dbReference>
<dbReference type="AlphaFoldDB" id="W9GNH7"/>
<evidence type="ECO:0000256" key="1">
    <source>
        <dbReference type="SAM" id="Phobius"/>
    </source>
</evidence>
<protein>
    <submittedName>
        <fullName evidence="3">von Willebrand factor A</fullName>
    </submittedName>
</protein>
<keyword evidence="1" id="KW-1133">Transmembrane helix</keyword>